<keyword evidence="2" id="KW-1185">Reference proteome</keyword>
<sequence length="85" mass="9831">SEILYWVNQTNANPFEEVSDLKEYWDNPGKVDERWKAPDGLFWICGNRGYSELGKKWKGTYTIGVIQPAVFLLPRWKGSQLGKPL</sequence>
<organism evidence="1 2">
    <name type="scientific">Cinclus mexicanus</name>
    <name type="common">American dipper</name>
    <dbReference type="NCBI Taxonomy" id="161649"/>
    <lineage>
        <taxon>Eukaryota</taxon>
        <taxon>Metazoa</taxon>
        <taxon>Chordata</taxon>
        <taxon>Craniata</taxon>
        <taxon>Vertebrata</taxon>
        <taxon>Euteleostomi</taxon>
        <taxon>Archelosauria</taxon>
        <taxon>Archosauria</taxon>
        <taxon>Dinosauria</taxon>
        <taxon>Saurischia</taxon>
        <taxon>Theropoda</taxon>
        <taxon>Coelurosauria</taxon>
        <taxon>Aves</taxon>
        <taxon>Neognathae</taxon>
        <taxon>Neoaves</taxon>
        <taxon>Telluraves</taxon>
        <taxon>Australaves</taxon>
        <taxon>Passeriformes</taxon>
        <taxon>Cinclidae</taxon>
        <taxon>Cinclus</taxon>
    </lineage>
</organism>
<feature type="non-terminal residue" evidence="1">
    <location>
        <position position="1"/>
    </location>
</feature>
<protein>
    <submittedName>
        <fullName evidence="1">ENR1 protein</fullName>
    </submittedName>
</protein>
<dbReference type="OrthoDB" id="9950230at2759"/>
<name>A0A7L2J144_CINMU</name>
<dbReference type="Proteomes" id="UP000590623">
    <property type="component" value="Unassembled WGS sequence"/>
</dbReference>
<gene>
    <name evidence="1" type="primary">Erv31_0</name>
    <name evidence="1" type="ORF">CINMEX_R14479</name>
</gene>
<accession>A0A7L2J144</accession>
<proteinExistence type="predicted"/>
<feature type="non-terminal residue" evidence="1">
    <location>
        <position position="85"/>
    </location>
</feature>
<comment type="caution">
    <text evidence="1">The sequence shown here is derived from an EMBL/GenBank/DDBJ whole genome shotgun (WGS) entry which is preliminary data.</text>
</comment>
<evidence type="ECO:0000313" key="1">
    <source>
        <dbReference type="EMBL" id="NXR17469.1"/>
    </source>
</evidence>
<dbReference type="AlphaFoldDB" id="A0A7L2J144"/>
<evidence type="ECO:0000313" key="2">
    <source>
        <dbReference type="Proteomes" id="UP000590623"/>
    </source>
</evidence>
<dbReference type="EMBL" id="VWYM01002136">
    <property type="protein sequence ID" value="NXR17469.1"/>
    <property type="molecule type" value="Genomic_DNA"/>
</dbReference>
<reference evidence="1 2" key="1">
    <citation type="submission" date="2019-09" db="EMBL/GenBank/DDBJ databases">
        <title>Bird 10,000 Genomes (B10K) Project - Family phase.</title>
        <authorList>
            <person name="Zhang G."/>
        </authorList>
    </citation>
    <scope>NUCLEOTIDE SEQUENCE [LARGE SCALE GENOMIC DNA]</scope>
    <source>
        <strain evidence="1">B10K-DU-001-77</strain>
        <tissue evidence="1">Muscle</tissue>
    </source>
</reference>